<keyword evidence="2" id="KW-1185">Reference proteome</keyword>
<sequence length="87" mass="9978">MQCYMWMISASSQFPPSVKHRHTWEQTQASKHTSPEAGVLLASHFSELHNCRKYISLSEKTCSVYALHEHHLYCIQTKTSDATKIAL</sequence>
<dbReference type="AlphaFoldDB" id="A0AAE0Z646"/>
<gene>
    <name evidence="1" type="ORF">RRG08_050117</name>
</gene>
<organism evidence="1 2">
    <name type="scientific">Elysia crispata</name>
    <name type="common">lettuce slug</name>
    <dbReference type="NCBI Taxonomy" id="231223"/>
    <lineage>
        <taxon>Eukaryota</taxon>
        <taxon>Metazoa</taxon>
        <taxon>Spiralia</taxon>
        <taxon>Lophotrochozoa</taxon>
        <taxon>Mollusca</taxon>
        <taxon>Gastropoda</taxon>
        <taxon>Heterobranchia</taxon>
        <taxon>Euthyneura</taxon>
        <taxon>Panpulmonata</taxon>
        <taxon>Sacoglossa</taxon>
        <taxon>Placobranchoidea</taxon>
        <taxon>Plakobranchidae</taxon>
        <taxon>Elysia</taxon>
    </lineage>
</organism>
<name>A0AAE0Z646_9GAST</name>
<protein>
    <submittedName>
        <fullName evidence="1">Uncharacterized protein</fullName>
    </submittedName>
</protein>
<accession>A0AAE0Z646</accession>
<reference evidence="1" key="1">
    <citation type="journal article" date="2023" name="G3 (Bethesda)">
        <title>A reference genome for the long-term kleptoplast-retaining sea slug Elysia crispata morphotype clarki.</title>
        <authorList>
            <person name="Eastman K.E."/>
            <person name="Pendleton A.L."/>
            <person name="Shaikh M.A."/>
            <person name="Suttiyut T."/>
            <person name="Ogas R."/>
            <person name="Tomko P."/>
            <person name="Gavelis G."/>
            <person name="Widhalm J.R."/>
            <person name="Wisecaver J.H."/>
        </authorList>
    </citation>
    <scope>NUCLEOTIDE SEQUENCE</scope>
    <source>
        <strain evidence="1">ECLA1</strain>
    </source>
</reference>
<evidence type="ECO:0000313" key="1">
    <source>
        <dbReference type="EMBL" id="KAK3763415.1"/>
    </source>
</evidence>
<dbReference type="Proteomes" id="UP001283361">
    <property type="component" value="Unassembled WGS sequence"/>
</dbReference>
<dbReference type="EMBL" id="JAWDGP010004563">
    <property type="protein sequence ID" value="KAK3763415.1"/>
    <property type="molecule type" value="Genomic_DNA"/>
</dbReference>
<comment type="caution">
    <text evidence="1">The sequence shown here is derived from an EMBL/GenBank/DDBJ whole genome shotgun (WGS) entry which is preliminary data.</text>
</comment>
<proteinExistence type="predicted"/>
<evidence type="ECO:0000313" key="2">
    <source>
        <dbReference type="Proteomes" id="UP001283361"/>
    </source>
</evidence>